<dbReference type="InterPro" id="IPR013800">
    <property type="entry name" value="STAT_TF_alpha"/>
</dbReference>
<reference evidence="23" key="2">
    <citation type="submission" date="2021-08" db="EMBL/GenBank/DDBJ databases">
        <authorList>
            <person name="Eriksson T."/>
        </authorList>
    </citation>
    <scope>NUCLEOTIDE SEQUENCE</scope>
    <source>
        <strain evidence="23">Stoneville</strain>
        <tissue evidence="23">Whole head</tissue>
    </source>
</reference>
<evidence type="ECO:0000256" key="7">
    <source>
        <dbReference type="ARBA" id="ARBA00022490"/>
    </source>
</evidence>
<evidence type="ECO:0000256" key="11">
    <source>
        <dbReference type="ARBA" id="ARBA00022999"/>
    </source>
</evidence>
<dbReference type="Gene3D" id="2.60.40.630">
    <property type="entry name" value="STAT transcription factor, DNA-binding domain"/>
    <property type="match status" value="1"/>
</dbReference>
<dbReference type="InterPro" id="IPR018108">
    <property type="entry name" value="MCP_transmembrane"/>
</dbReference>
<dbReference type="GO" id="GO:0007166">
    <property type="term" value="P:cell surface receptor signaling pathway"/>
    <property type="evidence" value="ECO:0007669"/>
    <property type="project" value="UniProtKB-ARBA"/>
</dbReference>
<keyword evidence="16 20" id="KW-0804">Transcription</keyword>
<keyword evidence="11 18" id="KW-0727">SH2 domain</keyword>
<dbReference type="PROSITE" id="PS50920">
    <property type="entry name" value="SOLCAR"/>
    <property type="match status" value="3"/>
</dbReference>
<keyword evidence="9 19" id="KW-0812">Transmembrane</keyword>
<evidence type="ECO:0000256" key="17">
    <source>
        <dbReference type="ARBA" id="ARBA00023242"/>
    </source>
</evidence>
<evidence type="ECO:0000256" key="16">
    <source>
        <dbReference type="ARBA" id="ARBA00023163"/>
    </source>
</evidence>
<keyword evidence="17 20" id="KW-0539">Nucleus</keyword>
<dbReference type="SUPFAM" id="SSF103506">
    <property type="entry name" value="Mitochondrial carrier"/>
    <property type="match status" value="1"/>
</dbReference>
<dbReference type="InterPro" id="IPR048988">
    <property type="entry name" value="STAT_linker"/>
</dbReference>
<dbReference type="CDD" id="cd09919">
    <property type="entry name" value="SH2_STAT_family"/>
    <property type="match status" value="1"/>
</dbReference>
<dbReference type="InterPro" id="IPR008967">
    <property type="entry name" value="p53-like_TF_DNA-bd_sf"/>
</dbReference>
<dbReference type="FunFam" id="2.60.40.630:FF:000002">
    <property type="entry name" value="Signal transducer and activator of transcription"/>
    <property type="match status" value="1"/>
</dbReference>
<dbReference type="FunFam" id="1.10.238.10:FF:000029">
    <property type="entry name" value="Signal transducer and transcription activator 6"/>
    <property type="match status" value="1"/>
</dbReference>
<keyword evidence="10" id="KW-0677">Repeat</keyword>
<evidence type="ECO:0000256" key="6">
    <source>
        <dbReference type="ARBA" id="ARBA00022448"/>
    </source>
</evidence>
<dbReference type="GO" id="GO:0016020">
    <property type="term" value="C:membrane"/>
    <property type="evidence" value="ECO:0007669"/>
    <property type="project" value="UniProtKB-SubCell"/>
</dbReference>
<name>A0A8J6HCJ1_TENMO</name>
<keyword evidence="15 20" id="KW-0010">Activator</keyword>
<dbReference type="Pfam" id="PF02865">
    <property type="entry name" value="STAT_int"/>
    <property type="match status" value="1"/>
</dbReference>
<dbReference type="GO" id="GO:0003700">
    <property type="term" value="F:DNA-binding transcription factor activity"/>
    <property type="evidence" value="ECO:0007669"/>
    <property type="project" value="InterPro"/>
</dbReference>
<dbReference type="GO" id="GO:0003677">
    <property type="term" value="F:DNA binding"/>
    <property type="evidence" value="ECO:0007669"/>
    <property type="project" value="UniProtKB-KW"/>
</dbReference>
<sequence>MAKTSHAPLETQLSNTQIVLTSLCAGAVAGALAKTTIAPLDRTKINFQISNRPYSTKKALKFLLQTYREQGFFALWRGNSATMVRIVPHAAIQFTAHEQWKKILKVDNKNSSPKKLFLAGSLAGATSQSLTYPLDVARARMAVTRKQEYATLRQVFYKVFHEEGIAAFYKGYIPTIAGVVPYAGVSFFTYDTLKMLYRDYAKLDYDATLNPVFSLGFGAIAGMLGQCSSYPLDIVRRRMQTDTQGKYKEGIIGGFYKGLSMNWIKGPIAVGISYSSYDNIRSLLRQLSTKYNNRKSNMSLWAKAQQLPPDSLQQIRAIYGDHFPIEVRHYLAQYIEEKFWSEVEPVPENPQHEQYVAGLVNSLIQEMENKAAVVNDTEYFLTKLKLAEAAKMFRQRYSTNPMQLFTYVRQCLATEMRLVQASNGEALSGIANLMITNSGAEVLHKIDVLRRRTQDTADDLRRMEQEQEAFALQYHECTKINAHIQQLSSQQPPNTQVPPTVQKLNRQKEMLEQVLNQKVAGLMQLRLALGDKFKETIQLLNQLQSSILDDELIRWKREQQLAGNGANFNSNLDTIQDWCESLAELIWLNRQQIKEVDRLRQKLSLDPPGVADLLPQVLADVTQLLSSLVTSTFIIEKQPPQVMKTNTRFTACVRLLVGGKLNVHMTPPQVKVTIISESQANVLLKNDKLAKNGDCSGEILNNTGTMEYQQATRQLSVSFRNMQLKKIKRAEKKGTESVMDEKFSLLFQSQFSVGGGELMFQVWTLSLPVVVIVHGNQEPHAWATVTWDNAFSDAGRIPFTVPDKVPWASVAETLSLKFRAATGRPLTEDNLRFLADKAFRGNYNETSNPMLSWAQFCKEPLSERNFTFWEWFYAIMKLTREHLRGPWVDGAIMGFVKKKQAEEMLATCPCGTFLLRFSDSELGGITIAWVSDTGEVFSLQPFTSKDFAIRSLADRVADLNHLVYLYPDISKDIPFAKYYTPFQGKVVAFAASSLLQVSRSTDNQPATNNGYVKPVLVTHVPGLSAASYPNTPQHSYLQSPDPSRDTPSVASSYAGSTATTATTGGPAMDYLDQLDDCNIDFNGLVNFNELMQGYKQ</sequence>
<evidence type="ECO:0000256" key="18">
    <source>
        <dbReference type="PROSITE-ProRule" id="PRU00191"/>
    </source>
</evidence>
<dbReference type="Gene3D" id="1.50.40.10">
    <property type="entry name" value="Mitochondrial carrier domain"/>
    <property type="match status" value="1"/>
</dbReference>
<comment type="subcellular location">
    <subcellularLocation>
        <location evidence="3 20">Cytoplasm</location>
    </subcellularLocation>
    <subcellularLocation>
        <location evidence="2">Membrane</location>
        <topology evidence="2">Multi-pass membrane protein</topology>
    </subcellularLocation>
    <subcellularLocation>
        <location evidence="1 20">Nucleus</location>
    </subcellularLocation>
</comment>
<evidence type="ECO:0000259" key="22">
    <source>
        <dbReference type="PROSITE" id="PS50001"/>
    </source>
</evidence>
<evidence type="ECO:0000313" key="24">
    <source>
        <dbReference type="Proteomes" id="UP000719412"/>
    </source>
</evidence>
<feature type="repeat" description="Solcar" evidence="19">
    <location>
        <begin position="209"/>
        <end position="283"/>
    </location>
</feature>
<dbReference type="InterPro" id="IPR036860">
    <property type="entry name" value="SH2_dom_sf"/>
</dbReference>
<dbReference type="InterPro" id="IPR013801">
    <property type="entry name" value="STAT_TF_DNA-bd"/>
</dbReference>
<dbReference type="FunFam" id="1.10.532.10:FF:000002">
    <property type="entry name" value="Signal transducer and activator of transcription"/>
    <property type="match status" value="1"/>
</dbReference>
<evidence type="ECO:0000256" key="15">
    <source>
        <dbReference type="ARBA" id="ARBA00023159"/>
    </source>
</evidence>
<evidence type="ECO:0000256" key="9">
    <source>
        <dbReference type="ARBA" id="ARBA00022692"/>
    </source>
</evidence>
<evidence type="ECO:0000256" key="14">
    <source>
        <dbReference type="ARBA" id="ARBA00023136"/>
    </source>
</evidence>
<dbReference type="Gene3D" id="1.10.238.10">
    <property type="entry name" value="EF-hand"/>
    <property type="match status" value="1"/>
</dbReference>
<dbReference type="SUPFAM" id="SSF47655">
    <property type="entry name" value="STAT"/>
    <property type="match status" value="1"/>
</dbReference>
<dbReference type="InterPro" id="IPR023395">
    <property type="entry name" value="MCP_dom_sf"/>
</dbReference>
<dbReference type="SUPFAM" id="SSF49417">
    <property type="entry name" value="p53-like transcription factors"/>
    <property type="match status" value="1"/>
</dbReference>
<dbReference type="Pfam" id="PF02864">
    <property type="entry name" value="STAT_bind"/>
    <property type="match status" value="1"/>
</dbReference>
<feature type="region of interest" description="Disordered" evidence="21">
    <location>
        <begin position="1030"/>
        <end position="1058"/>
    </location>
</feature>
<dbReference type="PANTHER" id="PTHR11801">
    <property type="entry name" value="SIGNAL TRANSDUCER AND ACTIVATOR OF TRANSCRIPTION"/>
    <property type="match status" value="1"/>
</dbReference>
<evidence type="ECO:0000256" key="1">
    <source>
        <dbReference type="ARBA" id="ARBA00004123"/>
    </source>
</evidence>
<reference evidence="23" key="1">
    <citation type="journal article" date="2020" name="J Insects Food Feed">
        <title>The yellow mealworm (Tenebrio molitor) genome: a resource for the emerging insects as food and feed industry.</title>
        <authorList>
            <person name="Eriksson T."/>
            <person name="Andere A."/>
            <person name="Kelstrup H."/>
            <person name="Emery V."/>
            <person name="Picard C."/>
        </authorList>
    </citation>
    <scope>NUCLEOTIDE SEQUENCE</scope>
    <source>
        <strain evidence="23">Stoneville</strain>
        <tissue evidence="23">Whole head</tissue>
    </source>
</reference>
<dbReference type="InterPro" id="IPR046994">
    <property type="entry name" value="STAT5_CC"/>
</dbReference>
<dbReference type="Gene3D" id="1.20.1050.20">
    <property type="entry name" value="STAT transcription factor, all-alpha domain"/>
    <property type="match status" value="1"/>
</dbReference>
<dbReference type="InterPro" id="IPR015988">
    <property type="entry name" value="STAT_TF_CC"/>
</dbReference>
<dbReference type="EMBL" id="JABDTM020026462">
    <property type="protein sequence ID" value="KAH0811906.1"/>
    <property type="molecule type" value="Genomic_DNA"/>
</dbReference>
<keyword evidence="6" id="KW-0813">Transport</keyword>
<dbReference type="SUPFAM" id="SSF55550">
    <property type="entry name" value="SH2 domain"/>
    <property type="match status" value="1"/>
</dbReference>
<dbReference type="InterPro" id="IPR001217">
    <property type="entry name" value="STAT"/>
</dbReference>
<dbReference type="InterPro" id="IPR036535">
    <property type="entry name" value="STAT_N_sf"/>
</dbReference>
<dbReference type="InterPro" id="IPR035858">
    <property type="entry name" value="STAT5a/5b_DBD"/>
</dbReference>
<comment type="similarity">
    <text evidence="4 20">Belongs to the transcription factor STAT family.</text>
</comment>
<dbReference type="InterPro" id="IPR013799">
    <property type="entry name" value="STAT_TF_prot_interaction"/>
</dbReference>
<dbReference type="InterPro" id="IPR000980">
    <property type="entry name" value="SH2"/>
</dbReference>
<keyword evidence="12 20" id="KW-0805">Transcription regulation</keyword>
<dbReference type="CDD" id="cd16849">
    <property type="entry name" value="STAT5_DBD"/>
    <property type="match status" value="1"/>
</dbReference>
<dbReference type="Pfam" id="PF21354">
    <property type="entry name" value="STAT_linker"/>
    <property type="match status" value="1"/>
</dbReference>
<feature type="repeat" description="Solcar" evidence="19">
    <location>
        <begin position="17"/>
        <end position="103"/>
    </location>
</feature>
<dbReference type="GO" id="GO:0006357">
    <property type="term" value="P:regulation of transcription by RNA polymerase II"/>
    <property type="evidence" value="ECO:0007669"/>
    <property type="project" value="UniProtKB-ARBA"/>
</dbReference>
<evidence type="ECO:0000256" key="5">
    <source>
        <dbReference type="ARBA" id="ARBA00006375"/>
    </source>
</evidence>
<keyword evidence="7 20" id="KW-0963">Cytoplasm</keyword>
<evidence type="ECO:0000256" key="4">
    <source>
        <dbReference type="ARBA" id="ARBA00005586"/>
    </source>
</evidence>
<dbReference type="PRINTS" id="PR00926">
    <property type="entry name" value="MITOCARRIER"/>
</dbReference>
<keyword evidence="14 19" id="KW-0472">Membrane</keyword>
<comment type="caution">
    <text evidence="23">The sequence shown here is derived from an EMBL/GenBank/DDBJ whole genome shotgun (WGS) entry which is preliminary data.</text>
</comment>
<evidence type="ECO:0000256" key="8">
    <source>
        <dbReference type="ARBA" id="ARBA00022553"/>
    </source>
</evidence>
<evidence type="ECO:0000256" key="20">
    <source>
        <dbReference type="RuleBase" id="RU046415"/>
    </source>
</evidence>
<dbReference type="GO" id="GO:0055085">
    <property type="term" value="P:transmembrane transport"/>
    <property type="evidence" value="ECO:0007669"/>
    <property type="project" value="InterPro"/>
</dbReference>
<dbReference type="Pfam" id="PF00153">
    <property type="entry name" value="Mito_carr"/>
    <property type="match status" value="3"/>
</dbReference>
<dbReference type="InterPro" id="IPR012345">
    <property type="entry name" value="STAT_TF_DNA-bd_N"/>
</dbReference>
<dbReference type="Gene3D" id="3.30.505.10">
    <property type="entry name" value="SH2 domain"/>
    <property type="match status" value="1"/>
</dbReference>
<evidence type="ECO:0000256" key="12">
    <source>
        <dbReference type="ARBA" id="ARBA00023015"/>
    </source>
</evidence>
<dbReference type="GO" id="GO:0005829">
    <property type="term" value="C:cytosol"/>
    <property type="evidence" value="ECO:0007669"/>
    <property type="project" value="UniProtKB-ARBA"/>
</dbReference>
<evidence type="ECO:0000256" key="21">
    <source>
        <dbReference type="SAM" id="MobiDB-lite"/>
    </source>
</evidence>
<dbReference type="Pfam" id="PF01017">
    <property type="entry name" value="STAT_alpha"/>
    <property type="match status" value="1"/>
</dbReference>
<dbReference type="CDD" id="cd16855">
    <property type="entry name" value="STAT5_CCD"/>
    <property type="match status" value="1"/>
</dbReference>
<protein>
    <recommendedName>
        <fullName evidence="20">Signal transducer and activator of transcription</fullName>
    </recommendedName>
</protein>
<evidence type="ECO:0000256" key="2">
    <source>
        <dbReference type="ARBA" id="ARBA00004141"/>
    </source>
</evidence>
<dbReference type="GO" id="GO:0005634">
    <property type="term" value="C:nucleus"/>
    <property type="evidence" value="ECO:0007669"/>
    <property type="project" value="UniProtKB-SubCell"/>
</dbReference>
<feature type="compositionally biased region" description="Polar residues" evidence="21">
    <location>
        <begin position="1030"/>
        <end position="1049"/>
    </location>
</feature>
<feature type="repeat" description="Solcar" evidence="19">
    <location>
        <begin position="111"/>
        <end position="196"/>
    </location>
</feature>
<dbReference type="AlphaFoldDB" id="A0A8J6HCJ1"/>
<keyword evidence="24" id="KW-1185">Reference proteome</keyword>
<dbReference type="Gene3D" id="1.10.532.10">
    <property type="entry name" value="STAT transcription factor, N-terminal domain"/>
    <property type="match status" value="1"/>
</dbReference>
<evidence type="ECO:0000256" key="10">
    <source>
        <dbReference type="ARBA" id="ARBA00022737"/>
    </source>
</evidence>
<gene>
    <name evidence="23" type="ORF">GEV33_010883</name>
</gene>
<organism evidence="23 24">
    <name type="scientific">Tenebrio molitor</name>
    <name type="common">Yellow mealworm beetle</name>
    <dbReference type="NCBI Taxonomy" id="7067"/>
    <lineage>
        <taxon>Eukaryota</taxon>
        <taxon>Metazoa</taxon>
        <taxon>Ecdysozoa</taxon>
        <taxon>Arthropoda</taxon>
        <taxon>Hexapoda</taxon>
        <taxon>Insecta</taxon>
        <taxon>Pterygota</taxon>
        <taxon>Neoptera</taxon>
        <taxon>Endopterygota</taxon>
        <taxon>Coleoptera</taxon>
        <taxon>Polyphaga</taxon>
        <taxon>Cucujiformia</taxon>
        <taxon>Tenebrionidae</taxon>
        <taxon>Tenebrio</taxon>
    </lineage>
</organism>
<dbReference type="Proteomes" id="UP000719412">
    <property type="component" value="Unassembled WGS sequence"/>
</dbReference>
<evidence type="ECO:0000256" key="19">
    <source>
        <dbReference type="PROSITE-ProRule" id="PRU00282"/>
    </source>
</evidence>
<dbReference type="PROSITE" id="PS50001">
    <property type="entry name" value="SH2"/>
    <property type="match status" value="1"/>
</dbReference>
<accession>A0A8J6HCJ1</accession>
<feature type="domain" description="SH2" evidence="22">
    <location>
        <begin position="887"/>
        <end position="982"/>
    </location>
</feature>
<keyword evidence="8 20" id="KW-0597">Phosphoprotein</keyword>
<evidence type="ECO:0000256" key="13">
    <source>
        <dbReference type="ARBA" id="ARBA00023125"/>
    </source>
</evidence>
<evidence type="ECO:0000313" key="23">
    <source>
        <dbReference type="EMBL" id="KAH0811906.1"/>
    </source>
</evidence>
<keyword evidence="13 20" id="KW-0238">DNA-binding</keyword>
<dbReference type="Pfam" id="PF00017">
    <property type="entry name" value="SH2"/>
    <property type="match status" value="1"/>
</dbReference>
<dbReference type="InterPro" id="IPR002067">
    <property type="entry name" value="MCP"/>
</dbReference>
<evidence type="ECO:0000256" key="3">
    <source>
        <dbReference type="ARBA" id="ARBA00004496"/>
    </source>
</evidence>
<proteinExistence type="inferred from homology"/>
<comment type="similarity">
    <text evidence="5">Belongs to the mitochondrial carrier (TC 2.A.29) family.</text>
</comment>
<dbReference type="SMART" id="SM00964">
    <property type="entry name" value="STAT_int"/>
    <property type="match status" value="1"/>
</dbReference>
<dbReference type="SUPFAM" id="SSF48092">
    <property type="entry name" value="Transcription factor STAT-4 N-domain"/>
    <property type="match status" value="1"/>
</dbReference>